<dbReference type="InterPro" id="IPR003754">
    <property type="entry name" value="4pyrrol_synth_uPrphyn_synth"/>
</dbReference>
<dbReference type="Pfam" id="PF00590">
    <property type="entry name" value="TP_methylase"/>
    <property type="match status" value="1"/>
</dbReference>
<feature type="domain" description="Tetrapyrrole methylase" evidence="11">
    <location>
        <begin position="28"/>
        <end position="238"/>
    </location>
</feature>
<comment type="similarity">
    <text evidence="1 10">Belongs to the precorrin methyltransferase family.</text>
</comment>
<dbReference type="FunFam" id="3.40.1010.10:FF:000001">
    <property type="entry name" value="Siroheme synthase"/>
    <property type="match status" value="1"/>
</dbReference>
<evidence type="ECO:0000256" key="2">
    <source>
        <dbReference type="ARBA" id="ARBA00012162"/>
    </source>
</evidence>
<evidence type="ECO:0000256" key="7">
    <source>
        <dbReference type="ARBA" id="ARBA00023244"/>
    </source>
</evidence>
<dbReference type="PANTHER" id="PTHR45790">
    <property type="entry name" value="SIROHEME SYNTHASE-RELATED"/>
    <property type="match status" value="1"/>
</dbReference>
<keyword evidence="7" id="KW-0627">Porphyrin biosynthesis</keyword>
<evidence type="ECO:0000256" key="10">
    <source>
        <dbReference type="RuleBase" id="RU003960"/>
    </source>
</evidence>
<evidence type="ECO:0000256" key="9">
    <source>
        <dbReference type="ARBA" id="ARBA00060548"/>
    </source>
</evidence>
<sequence length="523" mass="56996">MRGRLATVVAPFPIMSKSSASPSPGICYLVGAGPGDPGLLTIKGKECIEAADVLVYDYLCNPELLRHAKPGTERMYVGKKAKEHTLTQDQINALIVKLTREGKVVTRLKGGDPVLFGRGAEEAAELAEAGVAFEIVPGITSAIAGPAYAGIPVTHRDHCSQLTIFTGHEDPTKEETSLDYAKLAKADGTKVFLMGVERMEEITGKFIENGADPETPMALVRWATHGRQQTLIGTLGTMAAKVKEAGFKAPAVAVVGNVVNERKNINWFENRPLFGKRIVVTRTRQQVGALSKKLRLLGADVIELPTIRIEEPHNLVLFGELVQDCHQYEWLIFTSPNAVDAFFKMFYKIYKDARSIGGVRIAVVGPGTAEKVREQHLDVDLMPEKNFVAEGLVAALKEYQNMENVNVLWVRGEETREVIANELTGLGAIVDEAIAYRTVPEKDDNLEAISRVVNEGADMITFTSASTVDCFMNLNIAMPADIKVASIGPITSEAARKRGLKVDIEAEANTIPGLVSAIEKYWK</sequence>
<dbReference type="InterPro" id="IPR014777">
    <property type="entry name" value="4pyrrole_Mease_sub1"/>
</dbReference>
<reference evidence="13 14" key="1">
    <citation type="submission" date="2019-03" db="EMBL/GenBank/DDBJ databases">
        <title>Genomic Encyclopedia of Archaeal and Bacterial Type Strains, Phase II (KMG-II): from individual species to whole genera.</title>
        <authorList>
            <person name="Goeker M."/>
        </authorList>
    </citation>
    <scope>NUCLEOTIDE SEQUENCE [LARGE SCALE GENOMIC DNA]</scope>
    <source>
        <strain evidence="13 14">ATCC 25309</strain>
    </source>
</reference>
<name>A0A4R7S4E6_9BACT</name>
<dbReference type="GO" id="GO:0009236">
    <property type="term" value="P:cobalamin biosynthetic process"/>
    <property type="evidence" value="ECO:0007669"/>
    <property type="project" value="UniProtKB-KW"/>
</dbReference>
<dbReference type="AlphaFoldDB" id="A0A4R7S4E6"/>
<dbReference type="EC" id="2.1.1.107" evidence="2"/>
<dbReference type="PROSITE" id="PS00839">
    <property type="entry name" value="SUMT_1"/>
    <property type="match status" value="1"/>
</dbReference>
<evidence type="ECO:0000256" key="8">
    <source>
        <dbReference type="ARBA" id="ARBA00025705"/>
    </source>
</evidence>
<dbReference type="InterPro" id="IPR006366">
    <property type="entry name" value="CobA/CysG_C"/>
</dbReference>
<keyword evidence="5 10" id="KW-0808">Transferase</keyword>
<dbReference type="SUPFAM" id="SSF69618">
    <property type="entry name" value="HemD-like"/>
    <property type="match status" value="1"/>
</dbReference>
<dbReference type="CDD" id="cd06578">
    <property type="entry name" value="HemD"/>
    <property type="match status" value="1"/>
</dbReference>
<dbReference type="Gene3D" id="3.40.50.10090">
    <property type="match status" value="2"/>
</dbReference>
<dbReference type="PROSITE" id="PS00840">
    <property type="entry name" value="SUMT_2"/>
    <property type="match status" value="1"/>
</dbReference>
<dbReference type="SUPFAM" id="SSF53790">
    <property type="entry name" value="Tetrapyrrole methylase"/>
    <property type="match status" value="1"/>
</dbReference>
<evidence type="ECO:0000259" key="12">
    <source>
        <dbReference type="Pfam" id="PF02602"/>
    </source>
</evidence>
<dbReference type="GO" id="GO:0004852">
    <property type="term" value="F:uroporphyrinogen-III synthase activity"/>
    <property type="evidence" value="ECO:0007669"/>
    <property type="project" value="InterPro"/>
</dbReference>
<dbReference type="InterPro" id="IPR036108">
    <property type="entry name" value="4pyrrol_syn_uPrphyn_synt_sf"/>
</dbReference>
<comment type="pathway">
    <text evidence="9">Cofactor biosynthesis; adenosylcobalamin biosynthesis; precorrin-2 from uroporphyrinogen III: step 1/1.</text>
</comment>
<dbReference type="EMBL" id="SOCA01000002">
    <property type="protein sequence ID" value="TDU73290.1"/>
    <property type="molecule type" value="Genomic_DNA"/>
</dbReference>
<comment type="pathway">
    <text evidence="8">Porphyrin-containing compound metabolism; siroheme biosynthesis; precorrin-2 from uroporphyrinogen III: step 1/1.</text>
</comment>
<keyword evidence="6" id="KW-0949">S-adenosyl-L-methionine</keyword>
<dbReference type="GO" id="GO:0032259">
    <property type="term" value="P:methylation"/>
    <property type="evidence" value="ECO:0007669"/>
    <property type="project" value="UniProtKB-KW"/>
</dbReference>
<dbReference type="InterPro" id="IPR050161">
    <property type="entry name" value="Siro_Cobalamin_biosynth"/>
</dbReference>
<proteinExistence type="inferred from homology"/>
<dbReference type="NCBIfam" id="NF004790">
    <property type="entry name" value="PRK06136.1"/>
    <property type="match status" value="1"/>
</dbReference>
<evidence type="ECO:0000259" key="11">
    <source>
        <dbReference type="Pfam" id="PF00590"/>
    </source>
</evidence>
<evidence type="ECO:0000313" key="14">
    <source>
        <dbReference type="Proteomes" id="UP000295662"/>
    </source>
</evidence>
<accession>A0A4R7S4E6</accession>
<gene>
    <name evidence="13" type="ORF">EI77_01759</name>
</gene>
<dbReference type="GO" id="GO:0004851">
    <property type="term" value="F:uroporphyrin-III C-methyltransferase activity"/>
    <property type="evidence" value="ECO:0007669"/>
    <property type="project" value="UniProtKB-EC"/>
</dbReference>
<dbReference type="Proteomes" id="UP000295662">
    <property type="component" value="Unassembled WGS sequence"/>
</dbReference>
<evidence type="ECO:0000256" key="6">
    <source>
        <dbReference type="ARBA" id="ARBA00022691"/>
    </source>
</evidence>
<dbReference type="InterPro" id="IPR014776">
    <property type="entry name" value="4pyrrole_Mease_sub2"/>
</dbReference>
<dbReference type="InterPro" id="IPR000878">
    <property type="entry name" value="4pyrrol_Mease"/>
</dbReference>
<keyword evidence="14" id="KW-1185">Reference proteome</keyword>
<dbReference type="Pfam" id="PF02602">
    <property type="entry name" value="HEM4"/>
    <property type="match status" value="1"/>
</dbReference>
<evidence type="ECO:0000256" key="5">
    <source>
        <dbReference type="ARBA" id="ARBA00022679"/>
    </source>
</evidence>
<dbReference type="NCBIfam" id="TIGR01469">
    <property type="entry name" value="cobA_cysG_Cterm"/>
    <property type="match status" value="1"/>
</dbReference>
<dbReference type="PANTHER" id="PTHR45790:SF3">
    <property type="entry name" value="S-ADENOSYL-L-METHIONINE-DEPENDENT UROPORPHYRINOGEN III METHYLTRANSFERASE, CHLOROPLASTIC"/>
    <property type="match status" value="1"/>
</dbReference>
<comment type="caution">
    <text evidence="13">The sequence shown here is derived from an EMBL/GenBank/DDBJ whole genome shotgun (WGS) entry which is preliminary data.</text>
</comment>
<dbReference type="CDD" id="cd11642">
    <property type="entry name" value="SUMT"/>
    <property type="match status" value="1"/>
</dbReference>
<feature type="domain" description="Tetrapyrrole biosynthesis uroporphyrinogen III synthase" evidence="12">
    <location>
        <begin position="289"/>
        <end position="515"/>
    </location>
</feature>
<keyword evidence="3" id="KW-0169">Cobalamin biosynthesis</keyword>
<organism evidence="13 14">
    <name type="scientific">Prosthecobacter fusiformis</name>
    <dbReference type="NCBI Taxonomy" id="48464"/>
    <lineage>
        <taxon>Bacteria</taxon>
        <taxon>Pseudomonadati</taxon>
        <taxon>Verrucomicrobiota</taxon>
        <taxon>Verrucomicrobiia</taxon>
        <taxon>Verrucomicrobiales</taxon>
        <taxon>Verrucomicrobiaceae</taxon>
        <taxon>Prosthecobacter</taxon>
    </lineage>
</organism>
<evidence type="ECO:0000313" key="13">
    <source>
        <dbReference type="EMBL" id="TDU73290.1"/>
    </source>
</evidence>
<evidence type="ECO:0000256" key="3">
    <source>
        <dbReference type="ARBA" id="ARBA00022573"/>
    </source>
</evidence>
<dbReference type="GO" id="GO:0019354">
    <property type="term" value="P:siroheme biosynthetic process"/>
    <property type="evidence" value="ECO:0007669"/>
    <property type="project" value="InterPro"/>
</dbReference>
<dbReference type="InterPro" id="IPR035996">
    <property type="entry name" value="4pyrrol_Methylase_sf"/>
</dbReference>
<dbReference type="Gene3D" id="3.40.1010.10">
    <property type="entry name" value="Cobalt-precorrin-4 Transmethylase, Domain 1"/>
    <property type="match status" value="1"/>
</dbReference>
<evidence type="ECO:0000256" key="4">
    <source>
        <dbReference type="ARBA" id="ARBA00022603"/>
    </source>
</evidence>
<protein>
    <recommendedName>
        <fullName evidence="2">uroporphyrinogen-III C-methyltransferase</fullName>
        <ecNumber evidence="2">2.1.1.107</ecNumber>
    </recommendedName>
</protein>
<dbReference type="Gene3D" id="3.30.950.10">
    <property type="entry name" value="Methyltransferase, Cobalt-precorrin-4 Transmethylase, Domain 2"/>
    <property type="match status" value="1"/>
</dbReference>
<dbReference type="FunFam" id="3.30.950.10:FF:000001">
    <property type="entry name" value="Siroheme synthase"/>
    <property type="match status" value="1"/>
</dbReference>
<evidence type="ECO:0000256" key="1">
    <source>
        <dbReference type="ARBA" id="ARBA00005879"/>
    </source>
</evidence>
<dbReference type="InterPro" id="IPR003043">
    <property type="entry name" value="Uropor_MeTrfase_CS"/>
</dbReference>
<keyword evidence="4 10" id="KW-0489">Methyltransferase</keyword>